<feature type="domain" description="Glycosyltransferase 2-like" evidence="1">
    <location>
        <begin position="6"/>
        <end position="146"/>
    </location>
</feature>
<dbReference type="OrthoDB" id="597270at2"/>
<comment type="caution">
    <text evidence="2">The sequence shown here is derived from an EMBL/GenBank/DDBJ whole genome shotgun (WGS) entry which is preliminary data.</text>
</comment>
<dbReference type="SUPFAM" id="SSF53448">
    <property type="entry name" value="Nucleotide-diphospho-sugar transferases"/>
    <property type="match status" value="1"/>
</dbReference>
<dbReference type="EMBL" id="QTJV01000006">
    <property type="protein sequence ID" value="RFM33604.1"/>
    <property type="molecule type" value="Genomic_DNA"/>
</dbReference>
<keyword evidence="2" id="KW-0808">Transferase</keyword>
<name>A0A3E1P0G0_9BACT</name>
<dbReference type="Gene3D" id="3.90.550.10">
    <property type="entry name" value="Spore Coat Polysaccharide Biosynthesis Protein SpsA, Chain A"/>
    <property type="match status" value="1"/>
</dbReference>
<evidence type="ECO:0000313" key="3">
    <source>
        <dbReference type="Proteomes" id="UP000261174"/>
    </source>
</evidence>
<dbReference type="InterPro" id="IPR001173">
    <property type="entry name" value="Glyco_trans_2-like"/>
</dbReference>
<dbReference type="GO" id="GO:0016758">
    <property type="term" value="F:hexosyltransferase activity"/>
    <property type="evidence" value="ECO:0007669"/>
    <property type="project" value="UniProtKB-ARBA"/>
</dbReference>
<dbReference type="PANTHER" id="PTHR22916:SF3">
    <property type="entry name" value="UDP-GLCNAC:BETAGAL BETA-1,3-N-ACETYLGLUCOSAMINYLTRANSFERASE-LIKE PROTEIN 1"/>
    <property type="match status" value="1"/>
</dbReference>
<dbReference type="Pfam" id="PF00535">
    <property type="entry name" value="Glycos_transf_2"/>
    <property type="match status" value="1"/>
</dbReference>
<proteinExistence type="predicted"/>
<keyword evidence="3" id="KW-1185">Reference proteome</keyword>
<evidence type="ECO:0000259" key="1">
    <source>
        <dbReference type="Pfam" id="PF00535"/>
    </source>
</evidence>
<sequence length="311" mass="35141">MQIAISVVICSYNREAYIIQAIDSLYQQDLDKKLYEVIVVDNNSQDNTAEKVREYIATHPDMQLSYHLEKRQGASYARNTGAALSTGQLICCMDDDAVAMPGYLQNIIRFFETHPDATGLGGRIIPRYIPSEPKWMSHYVSSLVGNFDYSPETKPFDNGRYPLESNMIVRREDFFAVKGFNTSLPGVKGTLRIGGEGKEFFYKLIERGGVIWYDPTVIVHHVVEVKKLTSEYMYRVASGIGRGEKVRMKEKGGGATFKKGIEYLFKLGASVVIGGYYLLQGKPAKSWPVIQFRIDVLKGFWEPVHLPETHS</sequence>
<dbReference type="AlphaFoldDB" id="A0A3E1P0G0"/>
<dbReference type="Proteomes" id="UP000261174">
    <property type="component" value="Unassembled WGS sequence"/>
</dbReference>
<dbReference type="CDD" id="cd00761">
    <property type="entry name" value="Glyco_tranf_GTA_type"/>
    <property type="match status" value="1"/>
</dbReference>
<accession>A0A3E1P0G0</accession>
<dbReference type="InterPro" id="IPR029044">
    <property type="entry name" value="Nucleotide-diphossugar_trans"/>
</dbReference>
<evidence type="ECO:0000313" key="2">
    <source>
        <dbReference type="EMBL" id="RFM33604.1"/>
    </source>
</evidence>
<protein>
    <submittedName>
        <fullName evidence="2">Glycosyltransferase family 2 protein</fullName>
    </submittedName>
</protein>
<gene>
    <name evidence="2" type="ORF">DXN04_16725</name>
</gene>
<organism evidence="2 3">
    <name type="scientific">Chitinophaga silvisoli</name>
    <dbReference type="NCBI Taxonomy" id="2291814"/>
    <lineage>
        <taxon>Bacteria</taxon>
        <taxon>Pseudomonadati</taxon>
        <taxon>Bacteroidota</taxon>
        <taxon>Chitinophagia</taxon>
        <taxon>Chitinophagales</taxon>
        <taxon>Chitinophagaceae</taxon>
        <taxon>Chitinophaga</taxon>
    </lineage>
</organism>
<dbReference type="RefSeq" id="WP_116854527.1">
    <property type="nucleotide sequence ID" value="NZ_QTJV01000006.1"/>
</dbReference>
<dbReference type="PANTHER" id="PTHR22916">
    <property type="entry name" value="GLYCOSYLTRANSFERASE"/>
    <property type="match status" value="1"/>
</dbReference>
<reference evidence="2 3" key="1">
    <citation type="submission" date="2018-08" db="EMBL/GenBank/DDBJ databases">
        <title>Chitinophaga sp. K20C18050901, a novel bacterium isolated from forest soil.</title>
        <authorList>
            <person name="Wang C."/>
        </authorList>
    </citation>
    <scope>NUCLEOTIDE SEQUENCE [LARGE SCALE GENOMIC DNA]</scope>
    <source>
        <strain evidence="2 3">K20C18050901</strain>
    </source>
</reference>